<sequence>MILPILKFFHPAVYKEEKRTMITGITQYVVFKIRFPGKREIMPPDVTTYSEIYIPEVVFAFKVKSKTSGSKLLHGDELYANAEKQNREEINFFIEQAIYEYKKKHNITGNVHYEVEKYELVMEQEYESEEVKYMVKVAK</sequence>
<organism evidence="1">
    <name type="scientific">Myoviridae sp. ctCXW4</name>
    <dbReference type="NCBI Taxonomy" id="2827669"/>
    <lineage>
        <taxon>Viruses</taxon>
        <taxon>Duplodnaviria</taxon>
        <taxon>Heunggongvirae</taxon>
        <taxon>Uroviricota</taxon>
        <taxon>Caudoviricetes</taxon>
    </lineage>
</organism>
<proteinExistence type="predicted"/>
<accession>A0A8S5TQ45</accession>
<evidence type="ECO:0000313" key="1">
    <source>
        <dbReference type="EMBL" id="DAF65231.1"/>
    </source>
</evidence>
<dbReference type="EMBL" id="BK032876">
    <property type="protein sequence ID" value="DAF65231.1"/>
    <property type="molecule type" value="Genomic_DNA"/>
</dbReference>
<protein>
    <submittedName>
        <fullName evidence="1">Uncharacterized protein</fullName>
    </submittedName>
</protein>
<reference evidence="1" key="1">
    <citation type="journal article" date="2021" name="Proc. Natl. Acad. Sci. U.S.A.">
        <title>A Catalog of Tens of Thousands of Viruses from Human Metagenomes Reveals Hidden Associations with Chronic Diseases.</title>
        <authorList>
            <person name="Tisza M.J."/>
            <person name="Buck C.B."/>
        </authorList>
    </citation>
    <scope>NUCLEOTIDE SEQUENCE</scope>
    <source>
        <strain evidence="1">CtCXW4</strain>
    </source>
</reference>
<name>A0A8S5TQ45_9CAUD</name>